<name>A0ABX7TDP2_9GAMM</name>
<gene>
    <name evidence="1" type="ORF">J4G45_11145</name>
</gene>
<dbReference type="RefSeq" id="WP_207973922.1">
    <property type="nucleotide sequence ID" value="NZ_CP071766.1"/>
</dbReference>
<dbReference type="EMBL" id="CP071770">
    <property type="protein sequence ID" value="QTD61345.1"/>
    <property type="molecule type" value="Genomic_DNA"/>
</dbReference>
<evidence type="ECO:0000313" key="1">
    <source>
        <dbReference type="EMBL" id="QTD61345.1"/>
    </source>
</evidence>
<reference evidence="1 2" key="1">
    <citation type="journal article" date="2020" name="Front. Cell. Infect. Microbiol.">
        <title>Characterization of Three Porcine Acinetobacter towneri Strains Co-Harboring tet(X3) and bla OXA-58.</title>
        <authorList>
            <person name="Ma J."/>
            <person name="Wang J."/>
            <person name="Feng J."/>
            <person name="Liu Y."/>
            <person name="Yang B."/>
            <person name="Li R."/>
            <person name="Bai L."/>
            <person name="He T."/>
            <person name="Wang X."/>
            <person name="Yang Z."/>
        </authorList>
    </citation>
    <scope>NUCLEOTIDE SEQUENCE [LARGE SCALE GENOMIC DNA]</scope>
    <source>
        <strain evidence="1 2">GX5</strain>
    </source>
</reference>
<evidence type="ECO:0000313" key="2">
    <source>
        <dbReference type="Proteomes" id="UP000663954"/>
    </source>
</evidence>
<dbReference type="Proteomes" id="UP000663954">
    <property type="component" value="Chromosome"/>
</dbReference>
<sequence length="153" mass="17482">MEYKLDGNWKAGWALDLHTISSVKNANGGFDNTYTDIGYALNQLKYHHSTEQLNYLGNRLVTFMKTRMVTPYLDVIIPVPPSNQRDIQPVYEIASLLAQGINKKIDFNFLLKNRSTPQLKAMHDPQERQRALSGVFSLRNPALYKGKKGRIQT</sequence>
<accession>A0ABX7TDP2</accession>
<dbReference type="GeneID" id="64222482"/>
<keyword evidence="2" id="KW-1185">Reference proteome</keyword>
<organism evidence="1 2">
    <name type="scientific">Acinetobacter towneri</name>
    <dbReference type="NCBI Taxonomy" id="202956"/>
    <lineage>
        <taxon>Bacteria</taxon>
        <taxon>Pseudomonadati</taxon>
        <taxon>Pseudomonadota</taxon>
        <taxon>Gammaproteobacteria</taxon>
        <taxon>Moraxellales</taxon>
        <taxon>Moraxellaceae</taxon>
        <taxon>Acinetobacter</taxon>
    </lineage>
</organism>
<protein>
    <submittedName>
        <fullName evidence="1">Uncharacterized protein</fullName>
    </submittedName>
</protein>
<proteinExistence type="predicted"/>